<comment type="caution">
    <text evidence="2">The sequence shown here is derived from an EMBL/GenBank/DDBJ whole genome shotgun (WGS) entry which is preliminary data.</text>
</comment>
<dbReference type="Pfam" id="PF03767">
    <property type="entry name" value="Acid_phosphat_B"/>
    <property type="match status" value="1"/>
</dbReference>
<organism evidence="2 3">
    <name type="scientific">Fulvimarina endophytica</name>
    <dbReference type="NCBI Taxonomy" id="2293836"/>
    <lineage>
        <taxon>Bacteria</taxon>
        <taxon>Pseudomonadati</taxon>
        <taxon>Pseudomonadota</taxon>
        <taxon>Alphaproteobacteria</taxon>
        <taxon>Hyphomicrobiales</taxon>
        <taxon>Aurantimonadaceae</taxon>
        <taxon>Fulvimarina</taxon>
    </lineage>
</organism>
<dbReference type="InterPro" id="IPR036412">
    <property type="entry name" value="HAD-like_sf"/>
</dbReference>
<dbReference type="InterPro" id="IPR005519">
    <property type="entry name" value="Acid_phosphat_B-like"/>
</dbReference>
<evidence type="ECO:0000313" key="3">
    <source>
        <dbReference type="Proteomes" id="UP000264310"/>
    </source>
</evidence>
<keyword evidence="1" id="KW-0732">Signal</keyword>
<sequence>MFSATTSAFAQESGRQGADRVNIDCSITKFDAAIRYQQSSAEVNALQYQAYNFATLRVDEAVEGIADPSSLAVVLDLDETVIDNTPLLVRDLRNCHRYDHWDTWRHWEREGHPSLISGAKAFLEHANETGIAIRYISDRTDDQLESTLATLNELKLPQVSAENVLLLGPSKPERRDFVSRNHEIVLLLGDTLHDFDMLFEIDSLTQRREVVAENRKQFGEKWIIFPNAAYGDWNESELDGWDAEPMFEDYETRRGVPAGIEHPCGRALTLVPTK</sequence>
<proteinExistence type="predicted"/>
<dbReference type="GO" id="GO:0009279">
    <property type="term" value="C:cell outer membrane"/>
    <property type="evidence" value="ECO:0007669"/>
    <property type="project" value="InterPro"/>
</dbReference>
<keyword evidence="3" id="KW-1185">Reference proteome</keyword>
<dbReference type="SFLD" id="SFLDS00003">
    <property type="entry name" value="Haloacid_Dehalogenase"/>
    <property type="match status" value="1"/>
</dbReference>
<dbReference type="InterPro" id="IPR006423">
    <property type="entry name" value="Lipo_e_P4"/>
</dbReference>
<accession>A0A371WXR4</accession>
<dbReference type="SFLD" id="SFLDG01125">
    <property type="entry name" value="C1.1:_Acid_Phosphatase_Like"/>
    <property type="match status" value="1"/>
</dbReference>
<dbReference type="OrthoDB" id="193314at2"/>
<evidence type="ECO:0000313" key="2">
    <source>
        <dbReference type="EMBL" id="RFC61780.1"/>
    </source>
</evidence>
<dbReference type="Gene3D" id="3.40.50.1000">
    <property type="entry name" value="HAD superfamily/HAD-like"/>
    <property type="match status" value="1"/>
</dbReference>
<dbReference type="RefSeq" id="WP_116684938.1">
    <property type="nucleotide sequence ID" value="NZ_QURL01000016.1"/>
</dbReference>
<reference evidence="2 3" key="1">
    <citation type="submission" date="2018-08" db="EMBL/GenBank/DDBJ databases">
        <title>Fulvimarina sp. 85, whole genome shotgun sequence.</title>
        <authorList>
            <person name="Tuo L."/>
        </authorList>
    </citation>
    <scope>NUCLEOTIDE SEQUENCE [LARGE SCALE GENOMIC DNA]</scope>
    <source>
        <strain evidence="2 3">85</strain>
    </source>
</reference>
<dbReference type="Proteomes" id="UP000264310">
    <property type="component" value="Unassembled WGS sequence"/>
</dbReference>
<name>A0A371WXR4_9HYPH</name>
<dbReference type="InterPro" id="IPR023214">
    <property type="entry name" value="HAD_sf"/>
</dbReference>
<dbReference type="AlphaFoldDB" id="A0A371WXR4"/>
<gene>
    <name evidence="2" type="ORF">DYI37_19450</name>
</gene>
<dbReference type="EMBL" id="QURL01000016">
    <property type="protein sequence ID" value="RFC61780.1"/>
    <property type="molecule type" value="Genomic_DNA"/>
</dbReference>
<dbReference type="SUPFAM" id="SSF56784">
    <property type="entry name" value="HAD-like"/>
    <property type="match status" value="1"/>
</dbReference>
<protein>
    <submittedName>
        <fullName evidence="2">5'-nucleotidase</fullName>
    </submittedName>
</protein>
<evidence type="ECO:0000256" key="1">
    <source>
        <dbReference type="ARBA" id="ARBA00022729"/>
    </source>
</evidence>